<evidence type="ECO:0000313" key="1">
    <source>
        <dbReference type="EMBL" id="AWN41959.1"/>
    </source>
</evidence>
<dbReference type="OrthoDB" id="9788127at2"/>
<dbReference type="Proteomes" id="UP000245926">
    <property type="component" value="Chromosome"/>
</dbReference>
<dbReference type="RefSeq" id="WP_109891468.1">
    <property type="nucleotide sequence ID" value="NZ_CP029550.1"/>
</dbReference>
<dbReference type="Gene3D" id="1.10.1510.10">
    <property type="entry name" value="Uncharacterised protein YqeY/AIM41 PF09424, N-terminal domain"/>
    <property type="match status" value="1"/>
</dbReference>
<dbReference type="PANTHER" id="PTHR28055:SF1">
    <property type="entry name" value="ALTERED INHERITANCE OF MITOCHONDRIA PROTEIN 41, MITOCHONDRIAL"/>
    <property type="match status" value="1"/>
</dbReference>
<dbReference type="KEGG" id="mets:DK389_17510"/>
<dbReference type="AlphaFoldDB" id="A0A2U8W799"/>
<evidence type="ECO:0000313" key="2">
    <source>
        <dbReference type="Proteomes" id="UP000245926"/>
    </source>
</evidence>
<sequence length="154" mass="16395">MSLRERLTAEMKEAMKAGEKAKLATVRMIQAAIKDRDIEARGAGKGQATEDEVLALLQKMIKQRNESAGVYDQGGRPELAENERAEAAIITTFLPQQMDEAETTAAIEAAIAETGATGPKDMGKVIGALKGKYAGRMDFAKASGLVKDALNAKA</sequence>
<dbReference type="InterPro" id="IPR003789">
    <property type="entry name" value="Asn/Gln_tRNA_amidoTrase-B-like"/>
</dbReference>
<dbReference type="Pfam" id="PF09424">
    <property type="entry name" value="YqeY"/>
    <property type="match status" value="1"/>
</dbReference>
<protein>
    <submittedName>
        <fullName evidence="1">Glutamyl-tRNA amidotransferase</fullName>
    </submittedName>
</protein>
<accession>A0A2U8W799</accession>
<reference evidence="2" key="1">
    <citation type="submission" date="2018-05" db="EMBL/GenBank/DDBJ databases">
        <title>Complete Genome Sequence of Methylobacterium sp. 17SD2-17.</title>
        <authorList>
            <person name="Srinivasan S."/>
        </authorList>
    </citation>
    <scope>NUCLEOTIDE SEQUENCE [LARGE SCALE GENOMIC DNA]</scope>
    <source>
        <strain evidence="2">17SD2-17</strain>
    </source>
</reference>
<dbReference type="EMBL" id="CP029550">
    <property type="protein sequence ID" value="AWN41959.1"/>
    <property type="molecule type" value="Genomic_DNA"/>
</dbReference>
<name>A0A2U8W799_9HYPH</name>
<dbReference type="InterPro" id="IPR019004">
    <property type="entry name" value="YqeY/Aim41"/>
</dbReference>
<keyword evidence="2" id="KW-1185">Reference proteome</keyword>
<dbReference type="InterPro" id="IPR023168">
    <property type="entry name" value="GatB_Yqey_C_2"/>
</dbReference>
<dbReference type="Gene3D" id="1.10.10.410">
    <property type="match status" value="1"/>
</dbReference>
<dbReference type="PANTHER" id="PTHR28055">
    <property type="entry name" value="ALTERED INHERITANCE OF MITOCHONDRIA PROTEIN 41, MITOCHONDRIAL"/>
    <property type="match status" value="1"/>
</dbReference>
<dbReference type="SUPFAM" id="SSF89095">
    <property type="entry name" value="GatB/YqeY motif"/>
    <property type="match status" value="1"/>
</dbReference>
<keyword evidence="1" id="KW-0808">Transferase</keyword>
<proteinExistence type="predicted"/>
<gene>
    <name evidence="1" type="ORF">DK389_17510</name>
</gene>
<dbReference type="GO" id="GO:0016740">
    <property type="term" value="F:transferase activity"/>
    <property type="evidence" value="ECO:0007669"/>
    <property type="project" value="UniProtKB-KW"/>
</dbReference>
<organism evidence="1 2">
    <name type="scientific">Methylobacterium durans</name>
    <dbReference type="NCBI Taxonomy" id="2202825"/>
    <lineage>
        <taxon>Bacteria</taxon>
        <taxon>Pseudomonadati</taxon>
        <taxon>Pseudomonadota</taxon>
        <taxon>Alphaproteobacteria</taxon>
        <taxon>Hyphomicrobiales</taxon>
        <taxon>Methylobacteriaceae</taxon>
        <taxon>Methylobacterium</taxon>
    </lineage>
</organism>
<dbReference type="GO" id="GO:0016884">
    <property type="term" value="F:carbon-nitrogen ligase activity, with glutamine as amido-N-donor"/>
    <property type="evidence" value="ECO:0007669"/>
    <property type="project" value="InterPro"/>
</dbReference>
<dbReference type="InterPro" id="IPR042184">
    <property type="entry name" value="YqeY/Aim41_N"/>
</dbReference>